<dbReference type="InterPro" id="IPR036097">
    <property type="entry name" value="HisK_dim/P_sf"/>
</dbReference>
<keyword evidence="11" id="KW-0472">Membrane</keyword>
<protein>
    <recommendedName>
        <fullName evidence="2">histidine kinase</fullName>
        <ecNumber evidence="2">2.7.13.3</ecNumber>
    </recommendedName>
</protein>
<evidence type="ECO:0000256" key="11">
    <source>
        <dbReference type="SAM" id="Phobius"/>
    </source>
</evidence>
<dbReference type="EMBL" id="MFGW01000193">
    <property type="protein sequence ID" value="OGF61517.1"/>
    <property type="molecule type" value="Genomic_DNA"/>
</dbReference>
<dbReference type="Pfam" id="PF13185">
    <property type="entry name" value="GAF_2"/>
    <property type="match status" value="1"/>
</dbReference>
<dbReference type="InterPro" id="IPR011006">
    <property type="entry name" value="CheY-like_superfamily"/>
</dbReference>
<dbReference type="GO" id="GO:0000155">
    <property type="term" value="F:phosphorelay sensor kinase activity"/>
    <property type="evidence" value="ECO:0007669"/>
    <property type="project" value="InterPro"/>
</dbReference>
<sequence>MRRTVDEIAREKRFIWGVLYIIIFLIIFIGIAVLAYYYYALHKQISLPAANKNLQSISVVSFAAILIIAIGVGLLLLYQKQWSHLRERLLDELKRIEEKNTRLIHVISILGSINQLIIRVKTRQELLDSICRIAVEIGSFMGASIGFYDSDSRCINIVGFSGYVEDGIVEQMTKIDDNLDIFNPLRVAIRDRTYYVCNDIANDNKMEYWRRQAKSDKWRSCAVFPLRPSGENQGVLVLLSKEPFFFVEEEINILNELSDDISFALSYLEKEQQQLYAEESLRISEERYRSVIENASDGIIVVQDGKLEFFNPRVQNVIGGDETELLHKSFIDLIHPEDRDEVIERYQKRMKGEEVPSEIEVRIVSKENKILWIEVRAIMIIWNEKPAVLYFLTDITERKSLQDQLLQSQKMEAVGQLAGGIAHDFNNFLTSIIGYSQLLTLKLNKDNPLHHYAESILSSSKRAVNLTQQLLAVSRKHAFQAQIFNLNTLLKEISSMLKRIMGEHIELNMCIDPSLQNTKADVGQIEQVIMNITVNARDAMPKSGKIIFQTENVVLDKAYCQHFIDVKPGNYVLLSIIDTGHGMNEEILSHIFEPFFTTKEKGKGTGLGLSTSWGIIKQSGGHIEVQSSPGQGSTFKIYLPAVEEIPIVDKATATVTPDYHPSSNTETILLAEDEHNIRELICTVLRQEGYTVYEARDGEEALIFSKQHKGPIHLLLSDVIMPRMSGPELVKEFSLLYPGTKILLISGYTDGELALYRNECQSYPFLQKPFEPEILICLVRELLDSPPFQ</sequence>
<comment type="caution">
    <text evidence="16">The sequence shown here is derived from an EMBL/GenBank/DDBJ whole genome shotgun (WGS) entry which is preliminary data.</text>
</comment>
<dbReference type="CDD" id="cd00130">
    <property type="entry name" value="PAS"/>
    <property type="match status" value="1"/>
</dbReference>
<dbReference type="AlphaFoldDB" id="A0A1F5VDK3"/>
<dbReference type="EC" id="2.7.13.3" evidence="2"/>
<dbReference type="PROSITE" id="PS50112">
    <property type="entry name" value="PAS"/>
    <property type="match status" value="1"/>
</dbReference>
<keyword evidence="11" id="KW-0812">Transmembrane</keyword>
<feature type="domain" description="PAS" evidence="14">
    <location>
        <begin position="284"/>
        <end position="353"/>
    </location>
</feature>
<keyword evidence="8" id="KW-0902">Two-component regulatory system</keyword>
<dbReference type="Pfam" id="PF00512">
    <property type="entry name" value="HisKA"/>
    <property type="match status" value="1"/>
</dbReference>
<feature type="modified residue" description="4-aspartylphosphate" evidence="9">
    <location>
        <position position="718"/>
    </location>
</feature>
<evidence type="ECO:0000256" key="10">
    <source>
        <dbReference type="SAM" id="Coils"/>
    </source>
</evidence>
<dbReference type="Gene3D" id="3.30.450.40">
    <property type="match status" value="1"/>
</dbReference>
<dbReference type="InterPro" id="IPR029016">
    <property type="entry name" value="GAF-like_dom_sf"/>
</dbReference>
<dbReference type="Gene3D" id="1.10.287.130">
    <property type="match status" value="1"/>
</dbReference>
<reference evidence="16 17" key="1">
    <citation type="journal article" date="2016" name="Nat. Commun.">
        <title>Thousands of microbial genomes shed light on interconnected biogeochemical processes in an aquifer system.</title>
        <authorList>
            <person name="Anantharaman K."/>
            <person name="Brown C.T."/>
            <person name="Hug L.A."/>
            <person name="Sharon I."/>
            <person name="Castelle C.J."/>
            <person name="Probst A.J."/>
            <person name="Thomas B.C."/>
            <person name="Singh A."/>
            <person name="Wilkins M.J."/>
            <person name="Karaoz U."/>
            <person name="Brodie E.L."/>
            <person name="Williams K.H."/>
            <person name="Hubbard S.S."/>
            <person name="Banfield J.F."/>
        </authorList>
    </citation>
    <scope>NUCLEOTIDE SEQUENCE [LARGE SCALE GENOMIC DNA]</scope>
</reference>
<evidence type="ECO:0000256" key="7">
    <source>
        <dbReference type="ARBA" id="ARBA00022840"/>
    </source>
</evidence>
<evidence type="ECO:0000256" key="3">
    <source>
        <dbReference type="ARBA" id="ARBA00022553"/>
    </source>
</evidence>
<evidence type="ECO:0000313" key="16">
    <source>
        <dbReference type="EMBL" id="OGF61517.1"/>
    </source>
</evidence>
<organism evidence="16 17">
    <name type="scientific">Candidatus Fischerbacteria bacterium RBG_13_37_8</name>
    <dbReference type="NCBI Taxonomy" id="1817863"/>
    <lineage>
        <taxon>Bacteria</taxon>
        <taxon>Candidatus Fischeribacteriota</taxon>
    </lineage>
</organism>
<dbReference type="GO" id="GO:0005524">
    <property type="term" value="F:ATP binding"/>
    <property type="evidence" value="ECO:0007669"/>
    <property type="project" value="UniProtKB-KW"/>
</dbReference>
<dbReference type="InterPro" id="IPR001789">
    <property type="entry name" value="Sig_transdc_resp-reg_receiver"/>
</dbReference>
<keyword evidence="11" id="KW-1133">Transmembrane helix</keyword>
<evidence type="ECO:0000256" key="5">
    <source>
        <dbReference type="ARBA" id="ARBA00022741"/>
    </source>
</evidence>
<feature type="domain" description="Histidine kinase" evidence="12">
    <location>
        <begin position="420"/>
        <end position="643"/>
    </location>
</feature>
<comment type="catalytic activity">
    <reaction evidence="1">
        <text>ATP + protein L-histidine = ADP + protein N-phospho-L-histidine.</text>
        <dbReference type="EC" id="2.7.13.3"/>
    </reaction>
</comment>
<dbReference type="InterPro" id="IPR013767">
    <property type="entry name" value="PAS_fold"/>
</dbReference>
<dbReference type="PROSITE" id="PS50110">
    <property type="entry name" value="RESPONSE_REGULATORY"/>
    <property type="match status" value="1"/>
</dbReference>
<dbReference type="Gene3D" id="3.30.565.10">
    <property type="entry name" value="Histidine kinase-like ATPase, C-terminal domain"/>
    <property type="match status" value="1"/>
</dbReference>
<feature type="transmembrane region" description="Helical" evidence="11">
    <location>
        <begin position="14"/>
        <end position="39"/>
    </location>
</feature>
<dbReference type="PANTHER" id="PTHR43065:SF46">
    <property type="entry name" value="C4-DICARBOXYLATE TRANSPORT SENSOR PROTEIN DCTB"/>
    <property type="match status" value="1"/>
</dbReference>
<evidence type="ECO:0000259" key="12">
    <source>
        <dbReference type="PROSITE" id="PS50109"/>
    </source>
</evidence>
<feature type="transmembrane region" description="Helical" evidence="11">
    <location>
        <begin position="103"/>
        <end position="120"/>
    </location>
</feature>
<dbReference type="PRINTS" id="PR00344">
    <property type="entry name" value="BCTRLSENSOR"/>
</dbReference>
<keyword evidence="6" id="KW-0418">Kinase</keyword>
<proteinExistence type="predicted"/>
<keyword evidence="7" id="KW-0067">ATP-binding</keyword>
<dbReference type="InterPro" id="IPR005467">
    <property type="entry name" value="His_kinase_dom"/>
</dbReference>
<dbReference type="InterPro" id="IPR003594">
    <property type="entry name" value="HATPase_dom"/>
</dbReference>
<feature type="transmembrane region" description="Helical" evidence="11">
    <location>
        <begin position="59"/>
        <end position="78"/>
    </location>
</feature>
<dbReference type="SMART" id="SM00388">
    <property type="entry name" value="HisKA"/>
    <property type="match status" value="1"/>
</dbReference>
<dbReference type="PROSITE" id="PS50113">
    <property type="entry name" value="PAC"/>
    <property type="match status" value="1"/>
</dbReference>
<feature type="domain" description="Response regulatory" evidence="13">
    <location>
        <begin position="667"/>
        <end position="783"/>
    </location>
</feature>
<keyword evidence="5" id="KW-0547">Nucleotide-binding</keyword>
<dbReference type="InterPro" id="IPR035965">
    <property type="entry name" value="PAS-like_dom_sf"/>
</dbReference>
<evidence type="ECO:0000256" key="6">
    <source>
        <dbReference type="ARBA" id="ARBA00022777"/>
    </source>
</evidence>
<evidence type="ECO:0000259" key="13">
    <source>
        <dbReference type="PROSITE" id="PS50110"/>
    </source>
</evidence>
<dbReference type="InterPro" id="IPR003661">
    <property type="entry name" value="HisK_dim/P_dom"/>
</dbReference>
<keyword evidence="10" id="KW-0175">Coiled coil</keyword>
<dbReference type="CDD" id="cd00082">
    <property type="entry name" value="HisKA"/>
    <property type="match status" value="1"/>
</dbReference>
<dbReference type="Pfam" id="PF00989">
    <property type="entry name" value="PAS"/>
    <property type="match status" value="1"/>
</dbReference>
<accession>A0A1F5VDK3</accession>
<dbReference type="SUPFAM" id="SSF47384">
    <property type="entry name" value="Homodimeric domain of signal transducing histidine kinase"/>
    <property type="match status" value="1"/>
</dbReference>
<dbReference type="InterPro" id="IPR000014">
    <property type="entry name" value="PAS"/>
</dbReference>
<dbReference type="GO" id="GO:0006355">
    <property type="term" value="P:regulation of DNA-templated transcription"/>
    <property type="evidence" value="ECO:0007669"/>
    <property type="project" value="InterPro"/>
</dbReference>
<dbReference type="InterPro" id="IPR000700">
    <property type="entry name" value="PAS-assoc_C"/>
</dbReference>
<dbReference type="SUPFAM" id="SSF55781">
    <property type="entry name" value="GAF domain-like"/>
    <property type="match status" value="1"/>
</dbReference>
<dbReference type="InterPro" id="IPR003018">
    <property type="entry name" value="GAF"/>
</dbReference>
<keyword evidence="4" id="KW-0808">Transferase</keyword>
<dbReference type="PROSITE" id="PS50109">
    <property type="entry name" value="HIS_KIN"/>
    <property type="match status" value="1"/>
</dbReference>
<gene>
    <name evidence="16" type="ORF">A2Y62_01655</name>
</gene>
<evidence type="ECO:0000256" key="8">
    <source>
        <dbReference type="ARBA" id="ARBA00023012"/>
    </source>
</evidence>
<dbReference type="PANTHER" id="PTHR43065">
    <property type="entry name" value="SENSOR HISTIDINE KINASE"/>
    <property type="match status" value="1"/>
</dbReference>
<keyword evidence="3 9" id="KW-0597">Phosphoprotein</keyword>
<evidence type="ECO:0000256" key="4">
    <source>
        <dbReference type="ARBA" id="ARBA00022679"/>
    </source>
</evidence>
<dbReference type="Gene3D" id="3.30.450.20">
    <property type="entry name" value="PAS domain"/>
    <property type="match status" value="1"/>
</dbReference>
<dbReference type="Gene3D" id="3.40.50.2300">
    <property type="match status" value="1"/>
</dbReference>
<dbReference type="Pfam" id="PF02518">
    <property type="entry name" value="HATPase_c"/>
    <property type="match status" value="1"/>
</dbReference>
<dbReference type="SMART" id="SM00448">
    <property type="entry name" value="REC"/>
    <property type="match status" value="1"/>
</dbReference>
<evidence type="ECO:0000313" key="17">
    <source>
        <dbReference type="Proteomes" id="UP000178943"/>
    </source>
</evidence>
<dbReference type="SMART" id="SM00387">
    <property type="entry name" value="HATPase_c"/>
    <property type="match status" value="1"/>
</dbReference>
<dbReference type="InterPro" id="IPR004358">
    <property type="entry name" value="Sig_transdc_His_kin-like_C"/>
</dbReference>
<name>A0A1F5VDK3_9BACT</name>
<evidence type="ECO:0000256" key="1">
    <source>
        <dbReference type="ARBA" id="ARBA00000085"/>
    </source>
</evidence>
<dbReference type="InterPro" id="IPR036890">
    <property type="entry name" value="HATPase_C_sf"/>
</dbReference>
<dbReference type="NCBIfam" id="TIGR00229">
    <property type="entry name" value="sensory_box"/>
    <property type="match status" value="1"/>
</dbReference>
<feature type="domain" description="PAC" evidence="15">
    <location>
        <begin position="357"/>
        <end position="407"/>
    </location>
</feature>
<dbReference type="SMART" id="SM00091">
    <property type="entry name" value="PAS"/>
    <property type="match status" value="1"/>
</dbReference>
<feature type="coiled-coil region" evidence="10">
    <location>
        <begin position="79"/>
        <end position="106"/>
    </location>
</feature>
<evidence type="ECO:0000256" key="2">
    <source>
        <dbReference type="ARBA" id="ARBA00012438"/>
    </source>
</evidence>
<dbReference type="SUPFAM" id="SSF55785">
    <property type="entry name" value="PYP-like sensor domain (PAS domain)"/>
    <property type="match status" value="1"/>
</dbReference>
<evidence type="ECO:0000256" key="9">
    <source>
        <dbReference type="PROSITE-ProRule" id="PRU00169"/>
    </source>
</evidence>
<dbReference type="STRING" id="1817863.A2Y62_01655"/>
<dbReference type="SUPFAM" id="SSF55874">
    <property type="entry name" value="ATPase domain of HSP90 chaperone/DNA topoisomerase II/histidine kinase"/>
    <property type="match status" value="1"/>
</dbReference>
<evidence type="ECO:0000259" key="15">
    <source>
        <dbReference type="PROSITE" id="PS50113"/>
    </source>
</evidence>
<dbReference type="Proteomes" id="UP000178943">
    <property type="component" value="Unassembled WGS sequence"/>
</dbReference>
<evidence type="ECO:0000259" key="14">
    <source>
        <dbReference type="PROSITE" id="PS50112"/>
    </source>
</evidence>
<dbReference type="SUPFAM" id="SSF52172">
    <property type="entry name" value="CheY-like"/>
    <property type="match status" value="1"/>
</dbReference>
<dbReference type="Pfam" id="PF00072">
    <property type="entry name" value="Response_reg"/>
    <property type="match status" value="1"/>
</dbReference>